<comment type="cofactor">
    <cofactor evidence="1">
        <name>FAD</name>
        <dbReference type="ChEBI" id="CHEBI:57692"/>
    </cofactor>
</comment>
<dbReference type="Proteomes" id="UP000035681">
    <property type="component" value="Unplaced"/>
</dbReference>
<evidence type="ECO:0000256" key="3">
    <source>
        <dbReference type="ARBA" id="ARBA00005995"/>
    </source>
</evidence>
<dbReference type="InterPro" id="IPR050281">
    <property type="entry name" value="Flavin_monoamine_oxidase"/>
</dbReference>
<evidence type="ECO:0000313" key="10">
    <source>
        <dbReference type="WBParaSite" id="TCONS_00009256.p1"/>
    </source>
</evidence>
<dbReference type="WBParaSite" id="TCONS_00009256.p1">
    <property type="protein sequence ID" value="TCONS_00009256.p1"/>
    <property type="gene ID" value="XLOC_007087"/>
</dbReference>
<feature type="domain" description="SWIRM" evidence="7">
    <location>
        <begin position="61"/>
        <end position="176"/>
    </location>
</feature>
<dbReference type="SUPFAM" id="SSF54373">
    <property type="entry name" value="FAD-linked reductases, C-terminal domain"/>
    <property type="match status" value="1"/>
</dbReference>
<dbReference type="InterPro" id="IPR002937">
    <property type="entry name" value="Amino_oxidase"/>
</dbReference>
<evidence type="ECO:0000259" key="7">
    <source>
        <dbReference type="PROSITE" id="PS50934"/>
    </source>
</evidence>
<evidence type="ECO:0000313" key="8">
    <source>
        <dbReference type="Proteomes" id="UP000035681"/>
    </source>
</evidence>
<reference evidence="9" key="1">
    <citation type="submission" date="2015-08" db="UniProtKB">
        <authorList>
            <consortium name="WormBaseParasite"/>
        </authorList>
    </citation>
    <scope>IDENTIFICATION</scope>
</reference>
<evidence type="ECO:0000256" key="1">
    <source>
        <dbReference type="ARBA" id="ARBA00001974"/>
    </source>
</evidence>
<dbReference type="SUPFAM" id="SSF46689">
    <property type="entry name" value="Homeodomain-like"/>
    <property type="match status" value="1"/>
</dbReference>
<evidence type="ECO:0000256" key="2">
    <source>
        <dbReference type="ARBA" id="ARBA00004123"/>
    </source>
</evidence>
<dbReference type="InterPro" id="IPR036388">
    <property type="entry name" value="WH-like_DNA-bd_sf"/>
</dbReference>
<dbReference type="InterPro" id="IPR036188">
    <property type="entry name" value="FAD/NAD-bd_sf"/>
</dbReference>
<comment type="similarity">
    <text evidence="3">Belongs to the flavin monoamine oxidase family.</text>
</comment>
<dbReference type="AlphaFoldDB" id="A0A0K0DTK6"/>
<evidence type="ECO:0000256" key="6">
    <source>
        <dbReference type="ARBA" id="ARBA00023002"/>
    </source>
</evidence>
<keyword evidence="5" id="KW-0274">FAD</keyword>
<dbReference type="PANTHER" id="PTHR10742">
    <property type="entry name" value="FLAVIN MONOAMINE OXIDASE"/>
    <property type="match status" value="1"/>
</dbReference>
<comment type="subcellular location">
    <subcellularLocation>
        <location evidence="2">Nucleus</location>
    </subcellularLocation>
</comment>
<dbReference type="Pfam" id="PF01593">
    <property type="entry name" value="Amino_oxidase"/>
    <property type="match status" value="1"/>
</dbReference>
<dbReference type="SUPFAM" id="SSF51905">
    <property type="entry name" value="FAD/NAD(P)-binding domain"/>
    <property type="match status" value="1"/>
</dbReference>
<evidence type="ECO:0000256" key="5">
    <source>
        <dbReference type="ARBA" id="ARBA00022827"/>
    </source>
</evidence>
<dbReference type="InterPro" id="IPR007526">
    <property type="entry name" value="SWIRM"/>
</dbReference>
<organism evidence="9">
    <name type="scientific">Strongyloides stercoralis</name>
    <name type="common">Threadworm</name>
    <dbReference type="NCBI Taxonomy" id="6248"/>
    <lineage>
        <taxon>Eukaryota</taxon>
        <taxon>Metazoa</taxon>
        <taxon>Ecdysozoa</taxon>
        <taxon>Nematoda</taxon>
        <taxon>Chromadorea</taxon>
        <taxon>Rhabditida</taxon>
        <taxon>Tylenchina</taxon>
        <taxon>Panagrolaimomorpha</taxon>
        <taxon>Strongyloidoidea</taxon>
        <taxon>Strongyloididae</taxon>
        <taxon>Strongyloides</taxon>
    </lineage>
</organism>
<name>A0A0K0DTK6_STRER</name>
<dbReference type="GO" id="GO:0005634">
    <property type="term" value="C:nucleus"/>
    <property type="evidence" value="ECO:0007669"/>
    <property type="project" value="UniProtKB-SubCell"/>
</dbReference>
<dbReference type="GO" id="GO:0140682">
    <property type="term" value="F:FAD-dependent H3K4me/H3K4me3 demethylase activity"/>
    <property type="evidence" value="ECO:0007669"/>
    <property type="project" value="UniProtKB-ARBA"/>
</dbReference>
<keyword evidence="4" id="KW-0285">Flavoprotein</keyword>
<dbReference type="PROSITE" id="PS50934">
    <property type="entry name" value="SWIRM"/>
    <property type="match status" value="1"/>
</dbReference>
<keyword evidence="8" id="KW-1185">Reference proteome</keyword>
<dbReference type="Gene3D" id="1.10.10.10">
    <property type="entry name" value="Winged helix-like DNA-binding domain superfamily/Winged helix DNA-binding domain"/>
    <property type="match status" value="1"/>
</dbReference>
<sequence length="737" mass="84803">MAELLLSTFCADKLSFDFFSEEPSNHQKFLQREYEDITVDIRNSDSPNDPYAKTISNEIFLLKVGNTSELPLASMSNLEKKEFPHIVENPNSISHYLSIRNKILAEWYKYSSMYMSLSAVLHYYFPEKTEEDDKVRNICVSMEGNEEYISLIKDIYMFLFRNCFINYGVLSTLDREIFIPKERKKVVIVGGGLAGLTCAKQLSRLGFNIVVLEARDKIGGRIETIEKNDIKIDVGAFLLTTEWKDHLNILLDQCSIDAQLIPDKVLLLDHKKDLFKEVAFNVACKIFMEDLDLLIYSGDSSISELTLYEAFELMKERKDAMAYVLRESILDEFDDLFNKLGQACIDGYCNLHSILSDYDRRKSTFFRFIEEQRNSKNNLASTQKIREIEARNAVISDLLAHVSLKKFNLICEDLKDTRELIELMNEILDSASYYQNGAPHFVYDQLQELFFNSIEQAFGCSVKELSLSSMKQFSWSNKRQKFFSLNNGLSDIIEKLSENINISVNKPVQCILYNESEKKFILNGLDFEEECDIVVSTLPIGVLKTNCVKFEPELPISKKEAINKCKLAAKRELIFQFDEIFWDKKVSVFAKVANPFNSSEEMVIVYAVPLKPILIVLWGGQNASKTFSWSEEKFIERSTYMLKSIFEKSYIPYISVINKDWNSEPYIRCYHVIPIGDEKIVKELAKPIHFKSQDLLNGIYFAGEHTNLEEQGTLSAAFCSGLRVASEIANDYVNDLT</sequence>
<dbReference type="STRING" id="6248.A0A0K0DTK6"/>
<keyword evidence="6" id="KW-0560">Oxidoreductase</keyword>
<dbReference type="Gene3D" id="3.50.50.60">
    <property type="entry name" value="FAD/NAD(P)-binding domain"/>
    <property type="match status" value="2"/>
</dbReference>
<protein>
    <submittedName>
        <fullName evidence="9 10">SWIRM domain-containing protein</fullName>
    </submittedName>
</protein>
<evidence type="ECO:0000256" key="4">
    <source>
        <dbReference type="ARBA" id="ARBA00022630"/>
    </source>
</evidence>
<dbReference type="PANTHER" id="PTHR10742:SF410">
    <property type="entry name" value="LYSINE-SPECIFIC HISTONE DEMETHYLASE 2"/>
    <property type="match status" value="1"/>
</dbReference>
<evidence type="ECO:0000313" key="9">
    <source>
        <dbReference type="WBParaSite" id="SSTP_0000056800.1"/>
    </source>
</evidence>
<accession>A0A0K0DTK6</accession>
<dbReference type="InterPro" id="IPR009057">
    <property type="entry name" value="Homeodomain-like_sf"/>
</dbReference>
<proteinExistence type="inferred from homology"/>
<dbReference type="WBParaSite" id="SSTP_0000056800.1">
    <property type="protein sequence ID" value="SSTP_0000056800.1"/>
    <property type="gene ID" value="SSTP_0000056800"/>
</dbReference>